<dbReference type="EnsemblBacteria" id="ABC24632">
    <property type="protein sequence ID" value="ABC24632"/>
    <property type="gene ID" value="Rru_B0036"/>
</dbReference>
<dbReference type="PATRIC" id="fig|269796.9.peg.33"/>
<gene>
    <name evidence="2" type="ordered locus">Rru_B0036</name>
</gene>
<keyword evidence="3" id="KW-1185">Reference proteome</keyword>
<name>Q2RML3_RHORT</name>
<geneLocation type="plasmid" evidence="3">
    <name>pRHORT</name>
</geneLocation>
<dbReference type="AlphaFoldDB" id="Q2RML3"/>
<keyword evidence="2" id="KW-0614">Plasmid</keyword>
<dbReference type="Proteomes" id="UP000001929">
    <property type="component" value="Plasmid unnamed"/>
</dbReference>
<sequence>MPNEPRILHPVAQAALTARHLLPVLDAVEACLLAVRGDLDSQLRRLQPMKLGKSYPLGQCLEIAQAVHHRLRRLDEAGLSAEAITGLRALRAFQRAGGAFRQVWGDLRGEYFQNAFQVGTLYIDVANDTVTPTKPKVEILPFEAARFIPITDFRHFERIARRYWQGEIYPNHLLPTLAPHCPLIHVGPTGRIMLHDVTDYMLALTRAQGFAPSAAVLADTPMPLELFEPLRQILGAALAGPLRGMGHRLALSPEQGRRQALDACRHARAKRWHHAPQILAESVESAQRVNRCLAQAPRLPLALSPTPSPSPLSPPVKDTPMPTLRIDDRDYDLDSLSAEAKAHVAGIQFVDQELARLQAHATALQTARAAYVGALKAALPKTTKINGV</sequence>
<feature type="region of interest" description="Disordered" evidence="1">
    <location>
        <begin position="300"/>
        <end position="324"/>
    </location>
</feature>
<protein>
    <submittedName>
        <fullName evidence="2">Uncharacterized protein</fullName>
    </submittedName>
</protein>
<dbReference type="EMBL" id="CP000231">
    <property type="protein sequence ID" value="ABC24632.1"/>
    <property type="molecule type" value="Genomic_DNA"/>
</dbReference>
<evidence type="ECO:0000313" key="2">
    <source>
        <dbReference type="EMBL" id="ABC24632.1"/>
    </source>
</evidence>
<accession>Q2RML3</accession>
<proteinExistence type="predicted"/>
<organism evidence="2 3">
    <name type="scientific">Rhodospirillum rubrum (strain ATCC 11170 / ATH 1.1.1 / DSM 467 / LMG 4362 / NCIMB 8255 / S1)</name>
    <dbReference type="NCBI Taxonomy" id="269796"/>
    <lineage>
        <taxon>Bacteria</taxon>
        <taxon>Pseudomonadati</taxon>
        <taxon>Pseudomonadota</taxon>
        <taxon>Alphaproteobacteria</taxon>
        <taxon>Rhodospirillales</taxon>
        <taxon>Rhodospirillaceae</taxon>
        <taxon>Rhodospirillum</taxon>
    </lineage>
</organism>
<evidence type="ECO:0000256" key="1">
    <source>
        <dbReference type="SAM" id="MobiDB-lite"/>
    </source>
</evidence>
<reference evidence="2 3" key="1">
    <citation type="journal article" date="2011" name="Stand. Genomic Sci.">
        <title>Complete genome sequence of Rhodospirillum rubrum type strain (S1).</title>
        <authorList>
            <person name="Munk A.C."/>
            <person name="Copeland A."/>
            <person name="Lucas S."/>
            <person name="Lapidus A."/>
            <person name="Del Rio T.G."/>
            <person name="Barry K."/>
            <person name="Detter J.C."/>
            <person name="Hammon N."/>
            <person name="Israni S."/>
            <person name="Pitluck S."/>
            <person name="Brettin T."/>
            <person name="Bruce D."/>
            <person name="Han C."/>
            <person name="Tapia R."/>
            <person name="Gilna P."/>
            <person name="Schmutz J."/>
            <person name="Larimer F."/>
            <person name="Land M."/>
            <person name="Kyrpides N.C."/>
            <person name="Mavromatis K."/>
            <person name="Richardson P."/>
            <person name="Rohde M."/>
            <person name="Goker M."/>
            <person name="Klenk H.P."/>
            <person name="Zhang Y."/>
            <person name="Roberts G.P."/>
            <person name="Reslewic S."/>
            <person name="Schwartz D.C."/>
        </authorList>
    </citation>
    <scope>NUCLEOTIDE SEQUENCE [LARGE SCALE GENOMIC DNA]</scope>
    <source>
        <strain evidence="3">ATCC 11170 / ATH 1.1.1 / DSM 467 / LMG 4362 / NCIMB 8255 / S1</strain>
        <plasmid evidence="3">pRHORT</plasmid>
    </source>
</reference>
<dbReference type="HOGENOM" id="CLU_711485_0_0_5"/>
<evidence type="ECO:0000313" key="3">
    <source>
        <dbReference type="Proteomes" id="UP000001929"/>
    </source>
</evidence>
<dbReference type="KEGG" id="rru:Rru_B0036"/>